<dbReference type="GO" id="GO:0000160">
    <property type="term" value="P:phosphorelay signal transduction system"/>
    <property type="evidence" value="ECO:0007669"/>
    <property type="project" value="InterPro"/>
</dbReference>
<evidence type="ECO:0000313" key="3">
    <source>
        <dbReference type="EMBL" id="MDJ1499988.1"/>
    </source>
</evidence>
<dbReference type="Gene3D" id="3.40.50.2300">
    <property type="match status" value="1"/>
</dbReference>
<dbReference type="EMBL" id="JASJOU010000001">
    <property type="protein sequence ID" value="MDJ1499988.1"/>
    <property type="molecule type" value="Genomic_DNA"/>
</dbReference>
<dbReference type="SUPFAM" id="SSF52172">
    <property type="entry name" value="CheY-like"/>
    <property type="match status" value="1"/>
</dbReference>
<gene>
    <name evidence="3" type="ORF">QNI22_05005</name>
</gene>
<dbReference type="InterPro" id="IPR011006">
    <property type="entry name" value="CheY-like_superfamily"/>
</dbReference>
<accession>A0AAE3R346</accession>
<sequence length="157" mass="17737">MNSTEHIHILIAEDDDDDVFMLENSLREQFPHWQYTFFTNGQELLTYLSSKTHHTNAFPRSNGESVSGIISLIILDINMPRKDGIQTVKEIRQLPAYAMVPVVGFSTTNSLLQVEEFIKQGGNSFLQKPDNYNDFHQLVGQLPLLINQASSTSGNQP</sequence>
<reference evidence="3" key="1">
    <citation type="submission" date="2023-05" db="EMBL/GenBank/DDBJ databases">
        <authorList>
            <person name="Zhang X."/>
        </authorList>
    </citation>
    <scope>NUCLEOTIDE SEQUENCE</scope>
    <source>
        <strain evidence="3">BD1B2-1</strain>
    </source>
</reference>
<keyword evidence="4" id="KW-1185">Reference proteome</keyword>
<dbReference type="AlphaFoldDB" id="A0AAE3R346"/>
<proteinExistence type="predicted"/>
<name>A0AAE3R346_9BACT</name>
<dbReference type="PANTHER" id="PTHR44520:SF2">
    <property type="entry name" value="RESPONSE REGULATOR RCP1"/>
    <property type="match status" value="1"/>
</dbReference>
<dbReference type="PROSITE" id="PS50110">
    <property type="entry name" value="RESPONSE_REGULATORY"/>
    <property type="match status" value="1"/>
</dbReference>
<dbReference type="Pfam" id="PF00072">
    <property type="entry name" value="Response_reg"/>
    <property type="match status" value="1"/>
</dbReference>
<dbReference type="PANTHER" id="PTHR44520">
    <property type="entry name" value="RESPONSE REGULATOR RCP1-RELATED"/>
    <property type="match status" value="1"/>
</dbReference>
<evidence type="ECO:0000313" key="4">
    <source>
        <dbReference type="Proteomes" id="UP001232063"/>
    </source>
</evidence>
<dbReference type="RefSeq" id="WP_314509523.1">
    <property type="nucleotide sequence ID" value="NZ_JASJOU010000001.1"/>
</dbReference>
<organism evidence="3 4">
    <name type="scientific">Xanthocytophaga agilis</name>
    <dbReference type="NCBI Taxonomy" id="3048010"/>
    <lineage>
        <taxon>Bacteria</taxon>
        <taxon>Pseudomonadati</taxon>
        <taxon>Bacteroidota</taxon>
        <taxon>Cytophagia</taxon>
        <taxon>Cytophagales</taxon>
        <taxon>Rhodocytophagaceae</taxon>
        <taxon>Xanthocytophaga</taxon>
    </lineage>
</organism>
<evidence type="ECO:0000256" key="1">
    <source>
        <dbReference type="PROSITE-ProRule" id="PRU00169"/>
    </source>
</evidence>
<comment type="caution">
    <text evidence="3">The sequence shown here is derived from an EMBL/GenBank/DDBJ whole genome shotgun (WGS) entry which is preliminary data.</text>
</comment>
<dbReference type="Proteomes" id="UP001232063">
    <property type="component" value="Unassembled WGS sequence"/>
</dbReference>
<dbReference type="InterPro" id="IPR001789">
    <property type="entry name" value="Sig_transdc_resp-reg_receiver"/>
</dbReference>
<keyword evidence="1" id="KW-0597">Phosphoprotein</keyword>
<protein>
    <submittedName>
        <fullName evidence="3">Response regulator</fullName>
    </submittedName>
</protein>
<feature type="modified residue" description="4-aspartylphosphate" evidence="1">
    <location>
        <position position="76"/>
    </location>
</feature>
<dbReference type="SMART" id="SM00448">
    <property type="entry name" value="REC"/>
    <property type="match status" value="1"/>
</dbReference>
<feature type="domain" description="Response regulatory" evidence="2">
    <location>
        <begin position="8"/>
        <end position="143"/>
    </location>
</feature>
<dbReference type="InterPro" id="IPR052893">
    <property type="entry name" value="TCS_response_regulator"/>
</dbReference>
<evidence type="ECO:0000259" key="2">
    <source>
        <dbReference type="PROSITE" id="PS50110"/>
    </source>
</evidence>